<comment type="caution">
    <text evidence="1">The sequence shown here is derived from an EMBL/GenBank/DDBJ whole genome shotgun (WGS) entry which is preliminary data.</text>
</comment>
<evidence type="ECO:0000313" key="2">
    <source>
        <dbReference type="Proteomes" id="UP001175000"/>
    </source>
</evidence>
<name>A0AA40CB24_9PEZI</name>
<gene>
    <name evidence="1" type="ORF">B0T14DRAFT_415160</name>
</gene>
<reference evidence="1" key="1">
    <citation type="submission" date="2023-06" db="EMBL/GenBank/DDBJ databases">
        <title>Genome-scale phylogeny and comparative genomics of the fungal order Sordariales.</title>
        <authorList>
            <consortium name="Lawrence Berkeley National Laboratory"/>
            <person name="Hensen N."/>
            <person name="Bonometti L."/>
            <person name="Westerberg I."/>
            <person name="Brannstrom I.O."/>
            <person name="Guillou S."/>
            <person name="Cros-Aarteil S."/>
            <person name="Calhoun S."/>
            <person name="Haridas S."/>
            <person name="Kuo A."/>
            <person name="Mondo S."/>
            <person name="Pangilinan J."/>
            <person name="Riley R."/>
            <person name="Labutti K."/>
            <person name="Andreopoulos B."/>
            <person name="Lipzen A."/>
            <person name="Chen C."/>
            <person name="Yanf M."/>
            <person name="Daum C."/>
            <person name="Ng V."/>
            <person name="Clum A."/>
            <person name="Steindorff A."/>
            <person name="Ohm R."/>
            <person name="Martin F."/>
            <person name="Silar P."/>
            <person name="Natvig D."/>
            <person name="Lalanne C."/>
            <person name="Gautier V."/>
            <person name="Ament-Velasquez S.L."/>
            <person name="Kruys A."/>
            <person name="Hutchinson M.I."/>
            <person name="Powell A.J."/>
            <person name="Barry K."/>
            <person name="Miller A.N."/>
            <person name="Grigoriev I.V."/>
            <person name="Debuchy R."/>
            <person name="Gladieux P."/>
            <person name="Thoren M.H."/>
            <person name="Johannesson H."/>
        </authorList>
    </citation>
    <scope>NUCLEOTIDE SEQUENCE</scope>
    <source>
        <strain evidence="1">CBS 606.72</strain>
    </source>
</reference>
<proteinExistence type="predicted"/>
<evidence type="ECO:0008006" key="3">
    <source>
        <dbReference type="Google" id="ProtNLM"/>
    </source>
</evidence>
<organism evidence="1 2">
    <name type="scientific">Immersiella caudata</name>
    <dbReference type="NCBI Taxonomy" id="314043"/>
    <lineage>
        <taxon>Eukaryota</taxon>
        <taxon>Fungi</taxon>
        <taxon>Dikarya</taxon>
        <taxon>Ascomycota</taxon>
        <taxon>Pezizomycotina</taxon>
        <taxon>Sordariomycetes</taxon>
        <taxon>Sordariomycetidae</taxon>
        <taxon>Sordariales</taxon>
        <taxon>Lasiosphaeriaceae</taxon>
        <taxon>Immersiella</taxon>
    </lineage>
</organism>
<dbReference type="AlphaFoldDB" id="A0AA40CB24"/>
<accession>A0AA40CB24</accession>
<sequence length="238" mass="25900">MKFTLPITVFAIAAASKRDANPDAEPEPQWCSRPGQSCWKVKRAADAFVEAIHTSGGLAARDESGSQDAFIAKRQVDSLALAIAAAQHNPYAYYHGLSLGTQFTPEGSTTEKRDAEPEAQWCSRPGQSCWKRDANPQWCSRPGQSCWKQKRDAEPQWCSRPGQSCWKAKRAAGAVISAIEGGEHQARAMPFNPETRVSKREADAEASCNSPGGACTFATRDLHAILNVARGIIDTHTE</sequence>
<dbReference type="EMBL" id="JAULSU010000001">
    <property type="protein sequence ID" value="KAK0631670.1"/>
    <property type="molecule type" value="Genomic_DNA"/>
</dbReference>
<evidence type="ECO:0000313" key="1">
    <source>
        <dbReference type="EMBL" id="KAK0631670.1"/>
    </source>
</evidence>
<keyword evidence="2" id="KW-1185">Reference proteome</keyword>
<dbReference type="Proteomes" id="UP001175000">
    <property type="component" value="Unassembled WGS sequence"/>
</dbReference>
<protein>
    <recommendedName>
        <fullName evidence="3">Clock-controlled pheromone ccg-4</fullName>
    </recommendedName>
</protein>